<dbReference type="InterPro" id="IPR023997">
    <property type="entry name" value="TonB-dep_OMP_SusC/RagA_CS"/>
</dbReference>
<dbReference type="SUPFAM" id="SSF49464">
    <property type="entry name" value="Carboxypeptidase regulatory domain-like"/>
    <property type="match status" value="1"/>
</dbReference>
<dbReference type="EMBL" id="JAHCMY010000003">
    <property type="protein sequence ID" value="MBS9523810.1"/>
    <property type="molecule type" value="Genomic_DNA"/>
</dbReference>
<sequence>MKNVLLFTVLFFQFGLSYAQRVHVNGRVTDEDGFALPGATVQIKGTPTTSVTDHNGLFRMYAEPEQLLEIRFMGFLPHTLQAPADEKLVEIILREDATMLNEVVVTGALGIKRAAREMGASAQVVENENLNQGKPVNPILGLSGKVAGLRINMYDSKVDPDVQVILRGTRSLQRTSGIDGRNPNAPIYVVDGVPIPNISRLNPNDIESITVLKGANAAALYGSEGVNGALMITTKTGKKGAGTVRVSNTTMFSQVYMLPEAQTQYGQGMNGIYSPTTFESWGPAFDGSMRDFGAPLPDGTQPQLRFAAPERDNRLGLFQTGVNTQNDISFSGGDDNSTYFMSAQHVHQQGIIPEDVNNRLGLRFNGTRRFGKLHTSYNVNYINNKNDVTPDGPWIGAYRYPANFDFDMVKEWQNPNAPGNPNNYFIPNGSWLRNPYFLIDNIRNVSEEQILNFKVDFIYQLSEKVNVIYRLGHYTSNTNGRNTVNKFQAEGTRNTNGSVNDFTNHYSRWNGDLILQYRENFGDFSLQALAGQNFRTDYRKDHNLAANNLLYSDIFNQSSRVGELAGGSSIMEQRALAVYGEAVFGYKDYLYLNLTGRNDWVSILSPQNRSYFYPGVSTSFIASDAWSLLKHSSQISYTKFYASWNQTGNVTLNPYQLNNPYAQNNGFPFGNSIGFLPGLANPNPNIMPEFVTSYEAGLNVGLFKHRVYLDATYVFSDADGQISNANVSRATGYNSMLVNAGRMTSEVLEFSIQGDVIRTLNSRWNLGANYTHTKNIVRELYGDAQFRQNFRQSYAIVGEAFPSLWLSDYERDPQGRVVVDADSGDPIVATDNALLGTLVPPHMIGINSLVEYKGFSFGLQFDWRMGGWFYSETVPPMYEHGTHPETARYGREPFIWPNSVVATEGGGFVENDYLLTSGGGKEFWSRQGAVQSNTAARGDFFKLRELNIAYALPSSLLGRQKAIKEASIAFVANNLFIITHSSNKIGDPEYLYNNTDGYYSFRQVPPMRNFGFNVNLQF</sequence>
<dbReference type="InterPro" id="IPR036942">
    <property type="entry name" value="Beta-barrel_TonB_sf"/>
</dbReference>
<reference evidence="12 13" key="1">
    <citation type="submission" date="2021-05" db="EMBL/GenBank/DDBJ databases">
        <authorList>
            <person name="Zhang Z.D."/>
            <person name="Osman G."/>
        </authorList>
    </citation>
    <scope>NUCLEOTIDE SEQUENCE [LARGE SCALE GENOMIC DNA]</scope>
    <source>
        <strain evidence="12 13">KCTC 32217</strain>
    </source>
</reference>
<evidence type="ECO:0000256" key="6">
    <source>
        <dbReference type="ARBA" id="ARBA00023136"/>
    </source>
</evidence>
<dbReference type="GO" id="GO:0009279">
    <property type="term" value="C:cell outer membrane"/>
    <property type="evidence" value="ECO:0007669"/>
    <property type="project" value="UniProtKB-SubCell"/>
</dbReference>
<dbReference type="Gene3D" id="2.40.170.20">
    <property type="entry name" value="TonB-dependent receptor, beta-barrel domain"/>
    <property type="match status" value="1"/>
</dbReference>
<keyword evidence="5 9" id="KW-0798">TonB box</keyword>
<dbReference type="SUPFAM" id="SSF56935">
    <property type="entry name" value="Porins"/>
    <property type="match status" value="1"/>
</dbReference>
<keyword evidence="7 8" id="KW-0998">Cell outer membrane</keyword>
<dbReference type="Pfam" id="PF00593">
    <property type="entry name" value="TonB_dep_Rec_b-barrel"/>
    <property type="match status" value="1"/>
</dbReference>
<gene>
    <name evidence="12" type="ORF">KI659_07255</name>
</gene>
<evidence type="ECO:0000256" key="4">
    <source>
        <dbReference type="ARBA" id="ARBA00022692"/>
    </source>
</evidence>
<accession>A0AAP2CHC4</accession>
<evidence type="ECO:0000256" key="3">
    <source>
        <dbReference type="ARBA" id="ARBA00022452"/>
    </source>
</evidence>
<evidence type="ECO:0000313" key="12">
    <source>
        <dbReference type="EMBL" id="MBS9523810.1"/>
    </source>
</evidence>
<keyword evidence="2 8" id="KW-0813">Transport</keyword>
<feature type="domain" description="TonB-dependent receptor plug" evidence="11">
    <location>
        <begin position="116"/>
        <end position="229"/>
    </location>
</feature>
<proteinExistence type="inferred from homology"/>
<evidence type="ECO:0000256" key="5">
    <source>
        <dbReference type="ARBA" id="ARBA00023077"/>
    </source>
</evidence>
<comment type="similarity">
    <text evidence="8 9">Belongs to the TonB-dependent receptor family.</text>
</comment>
<keyword evidence="6 8" id="KW-0472">Membrane</keyword>
<dbReference type="RefSeq" id="WP_213944696.1">
    <property type="nucleotide sequence ID" value="NZ_JAHCMY010000003.1"/>
</dbReference>
<evidence type="ECO:0000256" key="1">
    <source>
        <dbReference type="ARBA" id="ARBA00004571"/>
    </source>
</evidence>
<keyword evidence="13" id="KW-1185">Reference proteome</keyword>
<dbReference type="Pfam" id="PF13715">
    <property type="entry name" value="CarbopepD_reg_2"/>
    <property type="match status" value="1"/>
</dbReference>
<feature type="domain" description="TonB-dependent receptor-like beta-barrel" evidence="10">
    <location>
        <begin position="384"/>
        <end position="872"/>
    </location>
</feature>
<dbReference type="InterPro" id="IPR039426">
    <property type="entry name" value="TonB-dep_rcpt-like"/>
</dbReference>
<keyword evidence="3 8" id="KW-1134">Transmembrane beta strand</keyword>
<evidence type="ECO:0000259" key="10">
    <source>
        <dbReference type="Pfam" id="PF00593"/>
    </source>
</evidence>
<evidence type="ECO:0000256" key="8">
    <source>
        <dbReference type="PROSITE-ProRule" id="PRU01360"/>
    </source>
</evidence>
<evidence type="ECO:0000256" key="9">
    <source>
        <dbReference type="RuleBase" id="RU003357"/>
    </source>
</evidence>
<comment type="caution">
    <text evidence="12">The sequence shown here is derived from an EMBL/GenBank/DDBJ whole genome shotgun (WGS) entry which is preliminary data.</text>
</comment>
<dbReference type="InterPro" id="IPR008969">
    <property type="entry name" value="CarboxyPept-like_regulatory"/>
</dbReference>
<dbReference type="Proteomes" id="UP001319104">
    <property type="component" value="Unassembled WGS sequence"/>
</dbReference>
<dbReference type="InterPro" id="IPR012910">
    <property type="entry name" value="Plug_dom"/>
</dbReference>
<protein>
    <submittedName>
        <fullName evidence="12">SusC/RagA family TonB-linked outer membrane protein</fullName>
    </submittedName>
</protein>
<organism evidence="12 13">
    <name type="scientific">Litoribacter ruber</name>
    <dbReference type="NCBI Taxonomy" id="702568"/>
    <lineage>
        <taxon>Bacteria</taxon>
        <taxon>Pseudomonadati</taxon>
        <taxon>Bacteroidota</taxon>
        <taxon>Cytophagia</taxon>
        <taxon>Cytophagales</taxon>
        <taxon>Cyclobacteriaceae</taxon>
        <taxon>Litoribacter</taxon>
    </lineage>
</organism>
<dbReference type="Gene3D" id="2.170.130.10">
    <property type="entry name" value="TonB-dependent receptor, plug domain"/>
    <property type="match status" value="1"/>
</dbReference>
<dbReference type="Pfam" id="PF07715">
    <property type="entry name" value="Plug"/>
    <property type="match status" value="1"/>
</dbReference>
<dbReference type="InterPro" id="IPR037066">
    <property type="entry name" value="Plug_dom_sf"/>
</dbReference>
<dbReference type="AlphaFoldDB" id="A0AAP2CHC4"/>
<dbReference type="InterPro" id="IPR023996">
    <property type="entry name" value="TonB-dep_OMP_SusC/RagA"/>
</dbReference>
<evidence type="ECO:0000259" key="11">
    <source>
        <dbReference type="Pfam" id="PF07715"/>
    </source>
</evidence>
<comment type="subcellular location">
    <subcellularLocation>
        <location evidence="1 8">Cell outer membrane</location>
        <topology evidence="1 8">Multi-pass membrane protein</topology>
    </subcellularLocation>
</comment>
<evidence type="ECO:0000256" key="7">
    <source>
        <dbReference type="ARBA" id="ARBA00023237"/>
    </source>
</evidence>
<evidence type="ECO:0000256" key="2">
    <source>
        <dbReference type="ARBA" id="ARBA00022448"/>
    </source>
</evidence>
<evidence type="ECO:0000313" key="13">
    <source>
        <dbReference type="Proteomes" id="UP001319104"/>
    </source>
</evidence>
<dbReference type="NCBIfam" id="TIGR04057">
    <property type="entry name" value="SusC_RagA_signa"/>
    <property type="match status" value="1"/>
</dbReference>
<dbReference type="NCBIfam" id="TIGR04056">
    <property type="entry name" value="OMP_RagA_SusC"/>
    <property type="match status" value="1"/>
</dbReference>
<dbReference type="InterPro" id="IPR000531">
    <property type="entry name" value="Beta-barrel_TonB"/>
</dbReference>
<dbReference type="PROSITE" id="PS52016">
    <property type="entry name" value="TONB_DEPENDENT_REC_3"/>
    <property type="match status" value="1"/>
</dbReference>
<name>A0AAP2CHC4_9BACT</name>
<keyword evidence="4 8" id="KW-0812">Transmembrane</keyword>